<name>A0A4S8LY14_DENBC</name>
<sequence length="275" mass="30082">MSEIDVAQFLGCSPTLNTAIGPTEKAGQNYKYDLIPGGSNGGVYVDQKLASSLAQNTRQKEPKGYNDKSLLNHTWIYYCLNTHDHVPAEKHPFCDPLAVVALTASLVDYLVELGFRKCGMVHVSLSTLGVVVQLDHADRSSCTVELLWVFSEKSKPITYHIAGLELGSLVDMNMARNQVIYLDPIPTLENSFHCIRHGQCGETVIPSLVFKVTNQEALEISLHSIKQGQSGQTVITSAGFPHVAEPCNLPTYLPTSLVFEVTKQEALGSNPKLPM</sequence>
<keyword evidence="2" id="KW-1185">Reference proteome</keyword>
<reference evidence="1 2" key="1">
    <citation type="journal article" date="2019" name="Nat. Ecol. Evol.">
        <title>Megaphylogeny resolves global patterns of mushroom evolution.</title>
        <authorList>
            <person name="Varga T."/>
            <person name="Krizsan K."/>
            <person name="Foldi C."/>
            <person name="Dima B."/>
            <person name="Sanchez-Garcia M."/>
            <person name="Sanchez-Ramirez S."/>
            <person name="Szollosi G.J."/>
            <person name="Szarkandi J.G."/>
            <person name="Papp V."/>
            <person name="Albert L."/>
            <person name="Andreopoulos W."/>
            <person name="Angelini C."/>
            <person name="Antonin V."/>
            <person name="Barry K.W."/>
            <person name="Bougher N.L."/>
            <person name="Buchanan P."/>
            <person name="Buyck B."/>
            <person name="Bense V."/>
            <person name="Catcheside P."/>
            <person name="Chovatia M."/>
            <person name="Cooper J."/>
            <person name="Damon W."/>
            <person name="Desjardin D."/>
            <person name="Finy P."/>
            <person name="Geml J."/>
            <person name="Haridas S."/>
            <person name="Hughes K."/>
            <person name="Justo A."/>
            <person name="Karasinski D."/>
            <person name="Kautmanova I."/>
            <person name="Kiss B."/>
            <person name="Kocsube S."/>
            <person name="Kotiranta H."/>
            <person name="LaButti K.M."/>
            <person name="Lechner B.E."/>
            <person name="Liimatainen K."/>
            <person name="Lipzen A."/>
            <person name="Lukacs Z."/>
            <person name="Mihaltcheva S."/>
            <person name="Morgado L.N."/>
            <person name="Niskanen T."/>
            <person name="Noordeloos M.E."/>
            <person name="Ohm R.A."/>
            <person name="Ortiz-Santana B."/>
            <person name="Ovrebo C."/>
            <person name="Racz N."/>
            <person name="Riley R."/>
            <person name="Savchenko A."/>
            <person name="Shiryaev A."/>
            <person name="Soop K."/>
            <person name="Spirin V."/>
            <person name="Szebenyi C."/>
            <person name="Tomsovsky M."/>
            <person name="Tulloss R.E."/>
            <person name="Uehling J."/>
            <person name="Grigoriev I.V."/>
            <person name="Vagvolgyi C."/>
            <person name="Papp T."/>
            <person name="Martin F.M."/>
            <person name="Miettinen O."/>
            <person name="Hibbett D.S."/>
            <person name="Nagy L.G."/>
        </authorList>
    </citation>
    <scope>NUCLEOTIDE SEQUENCE [LARGE SCALE GENOMIC DNA]</scope>
    <source>
        <strain evidence="1 2">CBS 962.96</strain>
    </source>
</reference>
<evidence type="ECO:0000313" key="1">
    <source>
        <dbReference type="EMBL" id="THU94088.1"/>
    </source>
</evidence>
<protein>
    <submittedName>
        <fullName evidence="1">Uncharacterized protein</fullName>
    </submittedName>
</protein>
<accession>A0A4S8LY14</accession>
<organism evidence="1 2">
    <name type="scientific">Dendrothele bispora (strain CBS 962.96)</name>
    <dbReference type="NCBI Taxonomy" id="1314807"/>
    <lineage>
        <taxon>Eukaryota</taxon>
        <taxon>Fungi</taxon>
        <taxon>Dikarya</taxon>
        <taxon>Basidiomycota</taxon>
        <taxon>Agaricomycotina</taxon>
        <taxon>Agaricomycetes</taxon>
        <taxon>Agaricomycetidae</taxon>
        <taxon>Agaricales</taxon>
        <taxon>Agaricales incertae sedis</taxon>
        <taxon>Dendrothele</taxon>
    </lineage>
</organism>
<evidence type="ECO:0000313" key="2">
    <source>
        <dbReference type="Proteomes" id="UP000297245"/>
    </source>
</evidence>
<proteinExistence type="predicted"/>
<dbReference type="EMBL" id="ML179232">
    <property type="protein sequence ID" value="THU94088.1"/>
    <property type="molecule type" value="Genomic_DNA"/>
</dbReference>
<dbReference type="AlphaFoldDB" id="A0A4S8LY14"/>
<dbReference type="Proteomes" id="UP000297245">
    <property type="component" value="Unassembled WGS sequence"/>
</dbReference>
<gene>
    <name evidence="1" type="ORF">K435DRAFT_799193</name>
</gene>